<evidence type="ECO:0000313" key="3">
    <source>
        <dbReference type="Proteomes" id="UP001595710"/>
    </source>
</evidence>
<keyword evidence="3" id="KW-1185">Reference proteome</keyword>
<dbReference type="InterPro" id="IPR002694">
    <property type="entry name" value="Znf_CHC2"/>
</dbReference>
<gene>
    <name evidence="2" type="ORF">ACFOND_14200</name>
</gene>
<evidence type="ECO:0000259" key="1">
    <source>
        <dbReference type="Pfam" id="PF01807"/>
    </source>
</evidence>
<dbReference type="InterPro" id="IPR036977">
    <property type="entry name" value="DNA_primase_Znf_CHC2"/>
</dbReference>
<dbReference type="Proteomes" id="UP001595710">
    <property type="component" value="Unassembled WGS sequence"/>
</dbReference>
<dbReference type="EMBL" id="JBHRYN010000021">
    <property type="protein sequence ID" value="MFC3702789.1"/>
    <property type="molecule type" value="Genomic_DNA"/>
</dbReference>
<dbReference type="SUPFAM" id="SSF57783">
    <property type="entry name" value="Zinc beta-ribbon"/>
    <property type="match status" value="1"/>
</dbReference>
<protein>
    <submittedName>
        <fullName evidence="2">CHC2 zinc finger domain-containing protein</fullName>
    </submittedName>
</protein>
<comment type="caution">
    <text evidence="2">The sequence shown here is derived from an EMBL/GenBank/DDBJ whole genome shotgun (WGS) entry which is preliminary data.</text>
</comment>
<proteinExistence type="predicted"/>
<accession>A0ABV7WWQ5</accession>
<feature type="domain" description="Zinc finger CHC2-type" evidence="1">
    <location>
        <begin position="6"/>
        <end position="49"/>
    </location>
</feature>
<dbReference type="Pfam" id="PF01807">
    <property type="entry name" value="Zn_ribbon_DnaG"/>
    <property type="match status" value="1"/>
</dbReference>
<organism evidence="2 3">
    <name type="scientific">Reinekea marina</name>
    <dbReference type="NCBI Taxonomy" id="1310421"/>
    <lineage>
        <taxon>Bacteria</taxon>
        <taxon>Pseudomonadati</taxon>
        <taxon>Pseudomonadota</taxon>
        <taxon>Gammaproteobacteria</taxon>
        <taxon>Oceanospirillales</taxon>
        <taxon>Saccharospirillaceae</taxon>
        <taxon>Reinekea</taxon>
    </lineage>
</organism>
<name>A0ABV7WWQ5_9GAMM</name>
<reference evidence="3" key="1">
    <citation type="journal article" date="2019" name="Int. J. Syst. Evol. Microbiol.">
        <title>The Global Catalogue of Microorganisms (GCM) 10K type strain sequencing project: providing services to taxonomists for standard genome sequencing and annotation.</title>
        <authorList>
            <consortium name="The Broad Institute Genomics Platform"/>
            <consortium name="The Broad Institute Genome Sequencing Center for Infectious Disease"/>
            <person name="Wu L."/>
            <person name="Ma J."/>
        </authorList>
    </citation>
    <scope>NUCLEOTIDE SEQUENCE [LARGE SCALE GENOMIC DNA]</scope>
    <source>
        <strain evidence="3">CECT 8288</strain>
    </source>
</reference>
<sequence>MTRLADEVINRIKQDVSLLRLVESQGHKVTKQGKDYVVCCPFHEEKTPFCRLYVLLSF</sequence>
<dbReference type="RefSeq" id="WP_290281572.1">
    <property type="nucleotide sequence ID" value="NZ_JAUFQI010000001.1"/>
</dbReference>
<dbReference type="Gene3D" id="3.90.580.10">
    <property type="entry name" value="Zinc finger, CHC2-type domain"/>
    <property type="match status" value="1"/>
</dbReference>
<evidence type="ECO:0000313" key="2">
    <source>
        <dbReference type="EMBL" id="MFC3702789.1"/>
    </source>
</evidence>